<keyword evidence="2" id="KW-1185">Reference proteome</keyword>
<dbReference type="EMBL" id="UYRT01000892">
    <property type="protein sequence ID" value="VDK28905.1"/>
    <property type="molecule type" value="Genomic_DNA"/>
</dbReference>
<protein>
    <submittedName>
        <fullName evidence="1 3">Uncharacterized protein</fullName>
    </submittedName>
</protein>
<reference evidence="1 2" key="2">
    <citation type="submission" date="2018-11" db="EMBL/GenBank/DDBJ databases">
        <authorList>
            <consortium name="Pathogen Informatics"/>
        </authorList>
    </citation>
    <scope>NUCLEOTIDE SEQUENCE [LARGE SCALE GENOMIC DNA]</scope>
</reference>
<name>A0A183CWM2_9BILA</name>
<dbReference type="Proteomes" id="UP000271098">
    <property type="component" value="Unassembled WGS sequence"/>
</dbReference>
<evidence type="ECO:0000313" key="1">
    <source>
        <dbReference type="EMBL" id="VDK28905.1"/>
    </source>
</evidence>
<proteinExistence type="predicted"/>
<sequence>MYGYPQQPYYTSQPAYGYAYGGQQPPVVMEFVLDSKRRLLEVQVPMRVNAVYGRCWHVAAAAVSPNAVINSFATVLILPQMQLQPYSKMKLRHVMMTLC</sequence>
<evidence type="ECO:0000313" key="2">
    <source>
        <dbReference type="Proteomes" id="UP000271098"/>
    </source>
</evidence>
<reference evidence="3" key="1">
    <citation type="submission" date="2016-06" db="UniProtKB">
        <authorList>
            <consortium name="WormBaseParasite"/>
        </authorList>
    </citation>
    <scope>IDENTIFICATION</scope>
</reference>
<accession>A0A183CWM2</accession>
<dbReference type="WBParaSite" id="GPUH_0000086301-mRNA-1">
    <property type="protein sequence ID" value="GPUH_0000086301-mRNA-1"/>
    <property type="gene ID" value="GPUH_0000086301"/>
</dbReference>
<organism evidence="3">
    <name type="scientific">Gongylonema pulchrum</name>
    <dbReference type="NCBI Taxonomy" id="637853"/>
    <lineage>
        <taxon>Eukaryota</taxon>
        <taxon>Metazoa</taxon>
        <taxon>Ecdysozoa</taxon>
        <taxon>Nematoda</taxon>
        <taxon>Chromadorea</taxon>
        <taxon>Rhabditida</taxon>
        <taxon>Spirurina</taxon>
        <taxon>Spiruromorpha</taxon>
        <taxon>Spiruroidea</taxon>
        <taxon>Gongylonematidae</taxon>
        <taxon>Gongylonema</taxon>
    </lineage>
</organism>
<gene>
    <name evidence="1" type="ORF">GPUH_LOCUS863</name>
</gene>
<dbReference type="AlphaFoldDB" id="A0A183CWM2"/>
<evidence type="ECO:0000313" key="3">
    <source>
        <dbReference type="WBParaSite" id="GPUH_0000086301-mRNA-1"/>
    </source>
</evidence>